<dbReference type="AlphaFoldDB" id="A0A8S3DZ18"/>
<dbReference type="Gene3D" id="6.10.140.1910">
    <property type="match status" value="1"/>
</dbReference>
<dbReference type="InterPro" id="IPR005827">
    <property type="entry name" value="K_chnl_volt-dep_KCQN1"/>
</dbReference>
<dbReference type="Pfam" id="PF03520">
    <property type="entry name" value="KCNQ_channel"/>
    <property type="match status" value="1"/>
</dbReference>
<feature type="non-terminal residue" evidence="9">
    <location>
        <position position="1"/>
    </location>
</feature>
<keyword evidence="5" id="KW-0406">Ion transport</keyword>
<reference evidence="9" key="1">
    <citation type="submission" date="2021-02" db="EMBL/GenBank/DDBJ databases">
        <authorList>
            <person name="Nowell W R."/>
        </authorList>
    </citation>
    <scope>NUCLEOTIDE SEQUENCE</scope>
</reference>
<comment type="subcellular location">
    <subcellularLocation>
        <location evidence="1">Cell membrane</location>
        <topology evidence="1">Multi-pass membrane protein</topology>
    </subcellularLocation>
</comment>
<dbReference type="InterPro" id="IPR003937">
    <property type="entry name" value="K_chnl_volt-dep_KCNQ"/>
</dbReference>
<dbReference type="Proteomes" id="UP000681967">
    <property type="component" value="Unassembled WGS sequence"/>
</dbReference>
<dbReference type="InterPro" id="IPR013821">
    <property type="entry name" value="K_chnl_volt-dep_KCNQ_C"/>
</dbReference>
<evidence type="ECO:0000256" key="3">
    <source>
        <dbReference type="ARBA" id="ARBA00022475"/>
    </source>
</evidence>
<feature type="domain" description="Potassium channel voltage dependent KCNQ C-terminal" evidence="8">
    <location>
        <begin position="5"/>
        <end position="111"/>
    </location>
</feature>
<evidence type="ECO:0000313" key="11">
    <source>
        <dbReference type="Proteomes" id="UP000681967"/>
    </source>
</evidence>
<evidence type="ECO:0000256" key="4">
    <source>
        <dbReference type="ARBA" id="ARBA00022958"/>
    </source>
</evidence>
<evidence type="ECO:0000256" key="1">
    <source>
        <dbReference type="ARBA" id="ARBA00004651"/>
    </source>
</evidence>
<keyword evidence="4" id="KW-0630">Potassium</keyword>
<protein>
    <recommendedName>
        <fullName evidence="8">Potassium channel voltage dependent KCNQ C-terminal domain-containing protein</fullName>
    </recommendedName>
</protein>
<dbReference type="PRINTS" id="PR01460">
    <property type="entry name" value="KCNQ1CHANNEL"/>
</dbReference>
<dbReference type="GO" id="GO:0008076">
    <property type="term" value="C:voltage-gated potassium channel complex"/>
    <property type="evidence" value="ECO:0007669"/>
    <property type="project" value="InterPro"/>
</dbReference>
<keyword evidence="3" id="KW-1003">Cell membrane</keyword>
<evidence type="ECO:0000313" key="9">
    <source>
        <dbReference type="EMBL" id="CAF5011777.1"/>
    </source>
</evidence>
<dbReference type="PANTHER" id="PTHR47735:SF14">
    <property type="entry name" value="POTASSIUM VOLTAGE-GATED CHANNEL SUBFAMILY KQT MEMBER 1"/>
    <property type="match status" value="1"/>
</dbReference>
<keyword evidence="3" id="KW-0472">Membrane</keyword>
<evidence type="ECO:0000256" key="2">
    <source>
        <dbReference type="ARBA" id="ARBA00022448"/>
    </source>
</evidence>
<gene>
    <name evidence="9" type="ORF">BYL167_LOCUS55718</name>
    <name evidence="10" type="ORF">GIL414_LOCUS60912</name>
</gene>
<dbReference type="Proteomes" id="UP000681720">
    <property type="component" value="Unassembled WGS sequence"/>
</dbReference>
<dbReference type="GO" id="GO:0005249">
    <property type="term" value="F:voltage-gated potassium channel activity"/>
    <property type="evidence" value="ECO:0007669"/>
    <property type="project" value="InterPro"/>
</dbReference>
<dbReference type="PANTHER" id="PTHR47735">
    <property type="entry name" value="POTASSIUM VOLTAGE-GATED CHANNEL SUBFAMILY KQT MEMBER 4"/>
    <property type="match status" value="1"/>
</dbReference>
<keyword evidence="6" id="KW-0407">Ion channel</keyword>
<comment type="catalytic activity">
    <reaction evidence="7">
        <text>K(+)(in) = K(+)(out)</text>
        <dbReference type="Rhea" id="RHEA:29463"/>
        <dbReference type="ChEBI" id="CHEBI:29103"/>
    </reaction>
</comment>
<evidence type="ECO:0000256" key="5">
    <source>
        <dbReference type="ARBA" id="ARBA00023065"/>
    </source>
</evidence>
<dbReference type="EMBL" id="CAJOBJ010236996">
    <property type="protein sequence ID" value="CAF5067536.1"/>
    <property type="molecule type" value="Genomic_DNA"/>
</dbReference>
<sequence>LTEDHKRAIRCVRKIQLIVARNRFQQARKPYDVRDVLEQYSHGHINMMMRIKELQRKIEHTIGKQPSGTSEDRAKLTVLARMQRVEGAITSMEKMTGNILVLLRTVDEKLDRISPNNSRMARSILTRVNEKFSSTKEEIS</sequence>
<keyword evidence="2" id="KW-0813">Transport</keyword>
<comment type="caution">
    <text evidence="9">The sequence shown here is derived from an EMBL/GenBank/DDBJ whole genome shotgun (WGS) entry which is preliminary data.</text>
</comment>
<accession>A0A8S3DZ18</accession>
<evidence type="ECO:0000313" key="10">
    <source>
        <dbReference type="EMBL" id="CAF5067536.1"/>
    </source>
</evidence>
<organism evidence="9 11">
    <name type="scientific">Rotaria magnacalcarata</name>
    <dbReference type="NCBI Taxonomy" id="392030"/>
    <lineage>
        <taxon>Eukaryota</taxon>
        <taxon>Metazoa</taxon>
        <taxon>Spiralia</taxon>
        <taxon>Gnathifera</taxon>
        <taxon>Rotifera</taxon>
        <taxon>Eurotatoria</taxon>
        <taxon>Bdelloidea</taxon>
        <taxon>Philodinida</taxon>
        <taxon>Philodinidae</taxon>
        <taxon>Rotaria</taxon>
    </lineage>
</organism>
<evidence type="ECO:0000256" key="7">
    <source>
        <dbReference type="ARBA" id="ARBA00034430"/>
    </source>
</evidence>
<proteinExistence type="predicted"/>
<dbReference type="EMBL" id="CAJOBH010211267">
    <property type="protein sequence ID" value="CAF5011777.1"/>
    <property type="molecule type" value="Genomic_DNA"/>
</dbReference>
<evidence type="ECO:0000256" key="6">
    <source>
        <dbReference type="ARBA" id="ARBA00023303"/>
    </source>
</evidence>
<evidence type="ECO:0000259" key="8">
    <source>
        <dbReference type="Pfam" id="PF03520"/>
    </source>
</evidence>
<name>A0A8S3DZ18_9BILA</name>